<dbReference type="PANTHER" id="PTHR43201:SF8">
    <property type="entry name" value="ACYL-COA SYNTHETASE FAMILY MEMBER 3"/>
    <property type="match status" value="1"/>
</dbReference>
<dbReference type="GO" id="GO:0031956">
    <property type="term" value="F:medium-chain fatty acid-CoA ligase activity"/>
    <property type="evidence" value="ECO:0007669"/>
    <property type="project" value="TreeGrafter"/>
</dbReference>
<dbReference type="InterPro" id="IPR055375">
    <property type="entry name" value="Ribophorin_II_2nd"/>
</dbReference>
<feature type="domain" description="Ribophorin II second" evidence="7">
    <location>
        <begin position="272"/>
        <end position="375"/>
    </location>
</feature>
<dbReference type="PANTHER" id="PTHR43201">
    <property type="entry name" value="ACYL-COA SYNTHETASE"/>
    <property type="match status" value="1"/>
</dbReference>
<dbReference type="EMBL" id="JPKZ01002807">
    <property type="protein sequence ID" value="KHN74944.1"/>
    <property type="molecule type" value="Genomic_DNA"/>
</dbReference>
<dbReference type="InterPro" id="IPR020845">
    <property type="entry name" value="AMP-binding_CS"/>
</dbReference>
<evidence type="ECO:0000259" key="6">
    <source>
        <dbReference type="Pfam" id="PF23860"/>
    </source>
</evidence>
<keyword evidence="8" id="KW-0436">Ligase</keyword>
<dbReference type="Pfam" id="PF23861">
    <property type="entry name" value="Ribophorin_II_2nd"/>
    <property type="match status" value="1"/>
</dbReference>
<keyword evidence="2" id="KW-0732">Signal</keyword>
<dbReference type="GO" id="GO:0006631">
    <property type="term" value="P:fatty acid metabolic process"/>
    <property type="evidence" value="ECO:0007669"/>
    <property type="project" value="TreeGrafter"/>
</dbReference>
<dbReference type="Pfam" id="PF13193">
    <property type="entry name" value="AMP-binding_C"/>
    <property type="match status" value="1"/>
</dbReference>
<dbReference type="Pfam" id="PF00501">
    <property type="entry name" value="AMP-binding"/>
    <property type="match status" value="1"/>
</dbReference>
<accession>A0A0B2V0E7</accession>
<dbReference type="Gene3D" id="3.40.50.12780">
    <property type="entry name" value="N-terminal domain of ligase-like"/>
    <property type="match status" value="1"/>
</dbReference>
<dbReference type="Gene3D" id="3.30.300.30">
    <property type="match status" value="1"/>
</dbReference>
<evidence type="ECO:0000313" key="8">
    <source>
        <dbReference type="EMBL" id="KHN74944.1"/>
    </source>
</evidence>
<keyword evidence="9" id="KW-1185">Reference proteome</keyword>
<dbReference type="STRING" id="6265.A0A0B2V0E7"/>
<dbReference type="InterPro" id="IPR055374">
    <property type="entry name" value="Ribophorin_II_3rd"/>
</dbReference>
<name>A0A0B2V0E7_TOXCA</name>
<feature type="signal peptide" evidence="2">
    <location>
        <begin position="1"/>
        <end position="19"/>
    </location>
</feature>
<feature type="domain" description="Ribophorin II N-terminal" evidence="4">
    <location>
        <begin position="33"/>
        <end position="264"/>
    </location>
</feature>
<dbReference type="AlphaFoldDB" id="A0A0B2V0E7"/>
<evidence type="ECO:0000259" key="3">
    <source>
        <dbReference type="Pfam" id="PF00501"/>
    </source>
</evidence>
<evidence type="ECO:0000259" key="7">
    <source>
        <dbReference type="Pfam" id="PF23861"/>
    </source>
</evidence>
<organism evidence="8 9">
    <name type="scientific">Toxocara canis</name>
    <name type="common">Canine roundworm</name>
    <dbReference type="NCBI Taxonomy" id="6265"/>
    <lineage>
        <taxon>Eukaryota</taxon>
        <taxon>Metazoa</taxon>
        <taxon>Ecdysozoa</taxon>
        <taxon>Nematoda</taxon>
        <taxon>Chromadorea</taxon>
        <taxon>Rhabditida</taxon>
        <taxon>Spirurina</taxon>
        <taxon>Ascaridomorpha</taxon>
        <taxon>Ascaridoidea</taxon>
        <taxon>Toxocaridae</taxon>
        <taxon>Toxocara</taxon>
    </lineage>
</organism>
<dbReference type="SUPFAM" id="SSF56801">
    <property type="entry name" value="Acetyl-CoA synthetase-like"/>
    <property type="match status" value="1"/>
</dbReference>
<dbReference type="Proteomes" id="UP000031036">
    <property type="component" value="Unassembled WGS sequence"/>
</dbReference>
<dbReference type="PROSITE" id="PS00455">
    <property type="entry name" value="AMP_BINDING"/>
    <property type="match status" value="1"/>
</dbReference>
<dbReference type="OrthoDB" id="2962993at2759"/>
<evidence type="ECO:0000256" key="1">
    <source>
        <dbReference type="ARBA" id="ARBA00006432"/>
    </source>
</evidence>
<comment type="similarity">
    <text evidence="1">Belongs to the ATP-dependent AMP-binding enzyme family.</text>
</comment>
<dbReference type="Pfam" id="PF05817">
    <property type="entry name" value="Ribophorin_II"/>
    <property type="match status" value="1"/>
</dbReference>
<reference evidence="8 9" key="1">
    <citation type="submission" date="2014-11" db="EMBL/GenBank/DDBJ databases">
        <title>Genetic blueprint of the zoonotic pathogen Toxocara canis.</title>
        <authorList>
            <person name="Zhu X.-Q."/>
            <person name="Korhonen P.K."/>
            <person name="Cai H."/>
            <person name="Young N.D."/>
            <person name="Nejsum P."/>
            <person name="von Samson-Himmelstjerna G."/>
            <person name="Boag P.R."/>
            <person name="Tan P."/>
            <person name="Li Q."/>
            <person name="Min J."/>
            <person name="Yang Y."/>
            <person name="Wang X."/>
            <person name="Fang X."/>
            <person name="Hall R.S."/>
            <person name="Hofmann A."/>
            <person name="Sternberg P.W."/>
            <person name="Jex A.R."/>
            <person name="Gasser R.B."/>
        </authorList>
    </citation>
    <scope>NUCLEOTIDE SEQUENCE [LARGE SCALE GENOMIC DNA]</scope>
    <source>
        <strain evidence="8">PN_DK_2014</strain>
    </source>
</reference>
<dbReference type="Pfam" id="PF23860">
    <property type="entry name" value="Ribophorin_II_3rd"/>
    <property type="match status" value="1"/>
</dbReference>
<sequence>MTALVYAITLALLVGSVRSATPFLNHYLDGPSRDSLIRVLQNALNSKELSALHHGVVGLQALGIEVDATKAQAICELAKKASGASLSAVYHAISTASALKGCNMGTITGAKETIEAAAKQQKPTAQDLFFALAAAQGLNMKVNNVDFANALTNALKDDSAASLAYGLNAAALLDKGNAEKFMIRVEDIVGQADDVDGKFLQLEGGLSVTALAVHGIYALADKVNKSPNVKSDEAVKLANYLVSRRGVQMDRGAYLLVTTLKKLAHNNFQVPVVFSLASNMAVTDASQLLQIRVSNVLGESVGDLSVNIDTITHVASKEVVATRVQLARVAADPKRTLYEAKLDKAKTRGFYTVALTAGSQDKRLVGTNGASVKVKLLAKVRIEDVTVAIFDRELPKPTDLHKVKESSKLGRILDADSHSKMEIKFVVKEAKSGEAVTVHQAFVAFVHADTKQEIIFIATPDRANSYTFDVDFDKSAKDFEGLSGKYVVRLIIGDAAIANAVDWNLDAEPKLFVTCNKKADAKFAERVSHLVDSSALSVNANKAVPDYGVESVEANDIACICYTSGTTGLPKGAMLTHGSLTWNAEALVDAWRFTCSDVLLHCLPFYHVHGMFISLNCSLFTHSSIVYRQPKFNAEDALKWIPKSTVMMGVPTYYSRLLQHVDFNSDLTRRMRLFISGSAPLSLPLWEEFRQRTGSAILERYGMTEAAVITSNVYENEGRIPGSVGKILRGGKMRISETGIVEIKMPSVFRGYWRNPEKTRTEFTNDGFFITGDIGRIDDNGYLWILGRGKDLIISGGLNVYPKEVEDAVDSLPYVQESAVIGVPHVDFGEAVVTVCVLRADVDKQKVSVNLIDDLRPKLANYKLPKKAIFIDALPRNSMGKVQKNLLREQYRNLF</sequence>
<feature type="domain" description="Ribophorin II third" evidence="6">
    <location>
        <begin position="383"/>
        <end position="505"/>
    </location>
</feature>
<feature type="domain" description="AMP-dependent synthetase/ligase" evidence="3">
    <location>
        <begin position="506"/>
        <end position="753"/>
    </location>
</feature>
<evidence type="ECO:0000259" key="5">
    <source>
        <dbReference type="Pfam" id="PF13193"/>
    </source>
</evidence>
<gene>
    <name evidence="8" type="primary">AAE13</name>
    <name evidence="8" type="ORF">Tcan_04688</name>
</gene>
<evidence type="ECO:0000259" key="4">
    <source>
        <dbReference type="Pfam" id="PF05817"/>
    </source>
</evidence>
<dbReference type="InterPro" id="IPR055373">
    <property type="entry name" value="Ribophorin_II_N"/>
</dbReference>
<feature type="domain" description="AMP-binding enzyme C-terminal" evidence="5">
    <location>
        <begin position="804"/>
        <end position="881"/>
    </location>
</feature>
<evidence type="ECO:0000313" key="9">
    <source>
        <dbReference type="Proteomes" id="UP000031036"/>
    </source>
</evidence>
<dbReference type="InterPro" id="IPR042099">
    <property type="entry name" value="ANL_N_sf"/>
</dbReference>
<dbReference type="InterPro" id="IPR025110">
    <property type="entry name" value="AMP-bd_C"/>
</dbReference>
<dbReference type="InterPro" id="IPR000873">
    <property type="entry name" value="AMP-dep_synth/lig_dom"/>
</dbReference>
<feature type="chain" id="PRO_5002079492" evidence="2">
    <location>
        <begin position="20"/>
        <end position="895"/>
    </location>
</feature>
<dbReference type="InterPro" id="IPR045851">
    <property type="entry name" value="AMP-bd_C_sf"/>
</dbReference>
<evidence type="ECO:0000256" key="2">
    <source>
        <dbReference type="SAM" id="SignalP"/>
    </source>
</evidence>
<protein>
    <submittedName>
        <fullName evidence="8">Malonate--CoA ligase</fullName>
    </submittedName>
</protein>
<comment type="caution">
    <text evidence="8">The sequence shown here is derived from an EMBL/GenBank/DDBJ whole genome shotgun (WGS) entry which is preliminary data.</text>
</comment>
<proteinExistence type="inferred from homology"/>